<feature type="signal peptide" evidence="1">
    <location>
        <begin position="1"/>
        <end position="21"/>
    </location>
</feature>
<name>B2D2F8_ORNCO</name>
<dbReference type="EMBL" id="EU574892">
    <property type="protein sequence ID" value="ACB70399.1"/>
    <property type="molecule type" value="mRNA"/>
</dbReference>
<keyword evidence="1" id="KW-0732">Signal</keyword>
<reference evidence="2" key="1">
    <citation type="journal article" date="2008" name="J. Proteomics">
        <title>An insight into the salivary transcriptome and proteome of the soft tick and vector of epizootic bovine abortion, Ornithodoros coriaceus.</title>
        <authorList>
            <person name="Francischetti I.M."/>
            <person name="Meng Z."/>
            <person name="Mans B.J."/>
            <person name="Gudderra N."/>
            <person name="Hall M."/>
            <person name="Veenstra T.D."/>
            <person name="Pham V.M."/>
            <person name="Kotsyfakis M."/>
            <person name="Ribeiro J.M."/>
        </authorList>
    </citation>
    <scope>NUCLEOTIDE SEQUENCE</scope>
    <source>
        <tissue evidence="2">Salivary glands</tissue>
    </source>
</reference>
<reference evidence="2" key="2">
    <citation type="submission" date="2008-03" db="EMBL/GenBank/DDBJ databases">
        <authorList>
            <person name="Li K.S."/>
            <person name="Guan Y."/>
            <person name="Wang J."/>
            <person name="Smith G.J.D."/>
            <person name="Xu K.M."/>
            <person name="Duan L."/>
            <person name="Rahardjo A.P."/>
            <person name="Puthavathana P."/>
            <person name="Buranathai C."/>
            <person name="Nguyen T.D."/>
            <person name="Estoepangestie A.T.S."/>
            <person name="Chaisingh A."/>
            <person name="Auewarakul P."/>
            <person name="Long H.T."/>
            <person name="Hanh N.T.H."/>
            <person name="Lim W."/>
            <person name="Webby R.J."/>
            <person name="Poon L.L.M."/>
            <person name="Chen H."/>
            <person name="Shortridge K.F."/>
            <person name="Yuen K.Y."/>
            <person name="Webster R.G."/>
            <person name="Peiris J.S.M."/>
        </authorList>
    </citation>
    <scope>NUCLEOTIDE SEQUENCE</scope>
    <source>
        <tissue evidence="2">Salivary glands</tissue>
    </source>
</reference>
<protein>
    <submittedName>
        <fullName evidence="2">Putative salivary secreted protein</fullName>
    </submittedName>
</protein>
<organism evidence="2">
    <name type="scientific">Ornithodoros coriaceus</name>
    <name type="common">Soft tick</name>
    <name type="synonym">Argasid tick</name>
    <dbReference type="NCBI Taxonomy" id="92741"/>
    <lineage>
        <taxon>Eukaryota</taxon>
        <taxon>Metazoa</taxon>
        <taxon>Ecdysozoa</taxon>
        <taxon>Arthropoda</taxon>
        <taxon>Chelicerata</taxon>
        <taxon>Arachnida</taxon>
        <taxon>Acari</taxon>
        <taxon>Parasitiformes</taxon>
        <taxon>Ixodida</taxon>
        <taxon>Ixodoidea</taxon>
        <taxon>Argasidae</taxon>
        <taxon>Ornithodorinae</taxon>
        <taxon>Ornithodoros</taxon>
    </lineage>
</organism>
<dbReference type="AlphaFoldDB" id="B2D2F8"/>
<accession>B2D2F8</accession>
<evidence type="ECO:0000313" key="2">
    <source>
        <dbReference type="EMBL" id="ACB70399.1"/>
    </source>
</evidence>
<sequence>MRTSVVVLVVFVIVLSCGTVAIGCSCDDSGCHGHVVQQGVRVCTGVSCYLKREGSQSCCRRGGG</sequence>
<evidence type="ECO:0000256" key="1">
    <source>
        <dbReference type="SAM" id="SignalP"/>
    </source>
</evidence>
<feature type="chain" id="PRO_5002776034" evidence="1">
    <location>
        <begin position="22"/>
        <end position="64"/>
    </location>
</feature>
<proteinExistence type="evidence at transcript level"/>
<dbReference type="PROSITE" id="PS51257">
    <property type="entry name" value="PROKAR_LIPOPROTEIN"/>
    <property type="match status" value="1"/>
</dbReference>